<dbReference type="SUPFAM" id="SSF55383">
    <property type="entry name" value="Copper amine oxidase, domain N"/>
    <property type="match status" value="1"/>
</dbReference>
<keyword evidence="4" id="KW-1185">Reference proteome</keyword>
<sequence>MKYRKVVVWLCVLMLVGGTAIFADAAVQKVRVIINGQSGDGGLVMDGKTYLPLREVASGLNAIVDWDNQNKKATIIKPNVHLVLFKDNAIFGKVSKGNKYTFNVFAQVDNLKTSISAVKVSIFDPYGNEKTIQSQTLDMNKDNFWYRTQDIQYSFDYTGKYAVRFFMKTSPDAEWTSVSEILISSET</sequence>
<organism evidence="3 4">
    <name type="scientific">Paenibacillus protaetiae</name>
    <dbReference type="NCBI Taxonomy" id="2509456"/>
    <lineage>
        <taxon>Bacteria</taxon>
        <taxon>Bacillati</taxon>
        <taxon>Bacillota</taxon>
        <taxon>Bacilli</taxon>
        <taxon>Bacillales</taxon>
        <taxon>Paenibacillaceae</taxon>
        <taxon>Paenibacillus</taxon>
    </lineage>
</organism>
<gene>
    <name evidence="3" type="ORF">ET464_02815</name>
</gene>
<keyword evidence="1" id="KW-0732">Signal</keyword>
<feature type="signal peptide" evidence="1">
    <location>
        <begin position="1"/>
        <end position="25"/>
    </location>
</feature>
<dbReference type="AlphaFoldDB" id="A0A4P6ESS6"/>
<dbReference type="InterPro" id="IPR012854">
    <property type="entry name" value="Cu_amine_oxidase-like_N"/>
</dbReference>
<proteinExistence type="predicted"/>
<dbReference type="Proteomes" id="UP000293568">
    <property type="component" value="Chromosome"/>
</dbReference>
<name>A0A4P6ESS6_9BACL</name>
<dbReference type="EMBL" id="CP035492">
    <property type="protein sequence ID" value="QAY65465.1"/>
    <property type="molecule type" value="Genomic_DNA"/>
</dbReference>
<reference evidence="3 4" key="1">
    <citation type="submission" date="2019-01" db="EMBL/GenBank/DDBJ databases">
        <title>Genome sequencing of strain FW100M-2.</title>
        <authorList>
            <person name="Heo J."/>
            <person name="Kim S.-J."/>
            <person name="Kim J.-S."/>
            <person name="Hong S.-B."/>
            <person name="Kwon S.-W."/>
        </authorList>
    </citation>
    <scope>NUCLEOTIDE SEQUENCE [LARGE SCALE GENOMIC DNA]</scope>
    <source>
        <strain evidence="3 4">FW100M-2</strain>
    </source>
</reference>
<dbReference type="OrthoDB" id="2677881at2"/>
<feature type="domain" description="Copper amine oxidase-like N-terminal" evidence="2">
    <location>
        <begin position="44"/>
        <end position="117"/>
    </location>
</feature>
<protein>
    <submittedName>
        <fullName evidence="3">Copper amine oxidase N-terminal domain-containing protein</fullName>
    </submittedName>
</protein>
<dbReference type="Gene3D" id="3.30.457.10">
    <property type="entry name" value="Copper amine oxidase-like, N-terminal domain"/>
    <property type="match status" value="1"/>
</dbReference>
<feature type="chain" id="PRO_5020659057" evidence="1">
    <location>
        <begin position="26"/>
        <end position="187"/>
    </location>
</feature>
<dbReference type="Pfam" id="PF07833">
    <property type="entry name" value="Cu_amine_oxidN1"/>
    <property type="match status" value="1"/>
</dbReference>
<dbReference type="RefSeq" id="WP_129438061.1">
    <property type="nucleotide sequence ID" value="NZ_CP035492.1"/>
</dbReference>
<dbReference type="KEGG" id="pprt:ET464_02815"/>
<evidence type="ECO:0000256" key="1">
    <source>
        <dbReference type="SAM" id="SignalP"/>
    </source>
</evidence>
<accession>A0A4P6ESS6</accession>
<evidence type="ECO:0000313" key="4">
    <source>
        <dbReference type="Proteomes" id="UP000293568"/>
    </source>
</evidence>
<evidence type="ECO:0000313" key="3">
    <source>
        <dbReference type="EMBL" id="QAY65465.1"/>
    </source>
</evidence>
<dbReference type="InterPro" id="IPR036582">
    <property type="entry name" value="Mao_N_sf"/>
</dbReference>
<evidence type="ECO:0000259" key="2">
    <source>
        <dbReference type="Pfam" id="PF07833"/>
    </source>
</evidence>